<evidence type="ECO:0000313" key="2">
    <source>
        <dbReference type="Proteomes" id="UP001057402"/>
    </source>
</evidence>
<comment type="caution">
    <text evidence="1">The sequence shown here is derived from an EMBL/GenBank/DDBJ whole genome shotgun (WGS) entry which is preliminary data.</text>
</comment>
<sequence>MFVSAGISSNVGTICMAILRMSLAGTCLSCTLIGMAFCFQAYTINRHCIVSMDYVVRGTYLGITHKHQGNGLEPVESSQPGVFQARCGLTSLFEATIVQETKGRSKEEMQAPLTNFLS</sequence>
<gene>
    <name evidence="1" type="ORF">MLD38_020651</name>
</gene>
<protein>
    <submittedName>
        <fullName evidence="1">Uncharacterized protein</fullName>
    </submittedName>
</protein>
<dbReference type="EMBL" id="CM042885">
    <property type="protein sequence ID" value="KAI4364578.1"/>
    <property type="molecule type" value="Genomic_DNA"/>
</dbReference>
<reference evidence="2" key="1">
    <citation type="journal article" date="2023" name="Front. Plant Sci.">
        <title>Chromosomal-level genome assembly of Melastoma candidum provides insights into trichome evolution.</title>
        <authorList>
            <person name="Zhong Y."/>
            <person name="Wu W."/>
            <person name="Sun C."/>
            <person name="Zou P."/>
            <person name="Liu Y."/>
            <person name="Dai S."/>
            <person name="Zhou R."/>
        </authorList>
    </citation>
    <scope>NUCLEOTIDE SEQUENCE [LARGE SCALE GENOMIC DNA]</scope>
</reference>
<evidence type="ECO:0000313" key="1">
    <source>
        <dbReference type="EMBL" id="KAI4364578.1"/>
    </source>
</evidence>
<proteinExistence type="predicted"/>
<accession>A0ACB9QEJ0</accession>
<keyword evidence="2" id="KW-1185">Reference proteome</keyword>
<name>A0ACB9QEJ0_9MYRT</name>
<organism evidence="1 2">
    <name type="scientific">Melastoma candidum</name>
    <dbReference type="NCBI Taxonomy" id="119954"/>
    <lineage>
        <taxon>Eukaryota</taxon>
        <taxon>Viridiplantae</taxon>
        <taxon>Streptophyta</taxon>
        <taxon>Embryophyta</taxon>
        <taxon>Tracheophyta</taxon>
        <taxon>Spermatophyta</taxon>
        <taxon>Magnoliopsida</taxon>
        <taxon>eudicotyledons</taxon>
        <taxon>Gunneridae</taxon>
        <taxon>Pentapetalae</taxon>
        <taxon>rosids</taxon>
        <taxon>malvids</taxon>
        <taxon>Myrtales</taxon>
        <taxon>Melastomataceae</taxon>
        <taxon>Melastomatoideae</taxon>
        <taxon>Melastomateae</taxon>
        <taxon>Melastoma</taxon>
    </lineage>
</organism>
<dbReference type="Proteomes" id="UP001057402">
    <property type="component" value="Chromosome 6"/>
</dbReference>